<dbReference type="EMBL" id="JACHFN010000005">
    <property type="protein sequence ID" value="MBB5234274.1"/>
    <property type="molecule type" value="Genomic_DNA"/>
</dbReference>
<dbReference type="RefSeq" id="WP_184027920.1">
    <property type="nucleotide sequence ID" value="NZ_JACHFN010000005.1"/>
</dbReference>
<evidence type="ECO:0000313" key="2">
    <source>
        <dbReference type="Proteomes" id="UP000525389"/>
    </source>
</evidence>
<protein>
    <submittedName>
        <fullName evidence="1">Uncharacterized protein</fullName>
    </submittedName>
</protein>
<dbReference type="Proteomes" id="UP000525389">
    <property type="component" value="Unassembled WGS sequence"/>
</dbReference>
<proteinExistence type="predicted"/>
<sequence>MIDPADPFTAYREAVATMKVPLLDSPLHRVISGLTVEAPSRHSQVRLHVTLQGTLPVAALLGDETFRSLLAPMLTPEDLERAQVQFEHVDLATLKYSTRVTGVDVGAAALLEAVMREYVQALRYRGEVQAGLHLRVEYTEGEIAASSSLNPQWREPVITAHGAVSLSRPETRFTPQAPGGSEPPPF</sequence>
<evidence type="ECO:0000313" key="1">
    <source>
        <dbReference type="EMBL" id="MBB5234274.1"/>
    </source>
</evidence>
<organism evidence="1 2">
    <name type="scientific">Deinococcus budaensis</name>
    <dbReference type="NCBI Taxonomy" id="1665626"/>
    <lineage>
        <taxon>Bacteria</taxon>
        <taxon>Thermotogati</taxon>
        <taxon>Deinococcota</taxon>
        <taxon>Deinococci</taxon>
        <taxon>Deinococcales</taxon>
        <taxon>Deinococcaceae</taxon>
        <taxon>Deinococcus</taxon>
    </lineage>
</organism>
<dbReference type="AlphaFoldDB" id="A0A7W8LQ12"/>
<gene>
    <name evidence="1" type="ORF">HNQ09_001712</name>
</gene>
<name>A0A7W8LQ12_9DEIO</name>
<reference evidence="1 2" key="1">
    <citation type="submission" date="2020-08" db="EMBL/GenBank/DDBJ databases">
        <title>Genomic Encyclopedia of Type Strains, Phase IV (KMG-IV): sequencing the most valuable type-strain genomes for metagenomic binning, comparative biology and taxonomic classification.</title>
        <authorList>
            <person name="Goeker M."/>
        </authorList>
    </citation>
    <scope>NUCLEOTIDE SEQUENCE [LARGE SCALE GENOMIC DNA]</scope>
    <source>
        <strain evidence="1 2">DSM 101791</strain>
    </source>
</reference>
<keyword evidence="2" id="KW-1185">Reference proteome</keyword>
<accession>A0A7W8LQ12</accession>
<comment type="caution">
    <text evidence="1">The sequence shown here is derived from an EMBL/GenBank/DDBJ whole genome shotgun (WGS) entry which is preliminary data.</text>
</comment>